<protein>
    <submittedName>
        <fullName evidence="2">HNH endonuclease</fullName>
    </submittedName>
</protein>
<keyword evidence="2" id="KW-0540">Nuclease</keyword>
<proteinExistence type="predicted"/>
<evidence type="ECO:0000259" key="1">
    <source>
        <dbReference type="SMART" id="SM00507"/>
    </source>
</evidence>
<accession>A0A4U1YXC6</accession>
<dbReference type="InterPro" id="IPR002711">
    <property type="entry name" value="HNH"/>
</dbReference>
<dbReference type="Gene3D" id="1.10.30.50">
    <property type="match status" value="1"/>
</dbReference>
<dbReference type="GO" id="GO:0008270">
    <property type="term" value="F:zinc ion binding"/>
    <property type="evidence" value="ECO:0007669"/>
    <property type="project" value="InterPro"/>
</dbReference>
<dbReference type="Pfam" id="PF01844">
    <property type="entry name" value="HNH"/>
    <property type="match status" value="1"/>
</dbReference>
<dbReference type="GO" id="GO:0003676">
    <property type="term" value="F:nucleic acid binding"/>
    <property type="evidence" value="ECO:0007669"/>
    <property type="project" value="InterPro"/>
</dbReference>
<organism evidence="2 3">
    <name type="scientific">Vibrio kanaloae</name>
    <dbReference type="NCBI Taxonomy" id="170673"/>
    <lineage>
        <taxon>Bacteria</taxon>
        <taxon>Pseudomonadati</taxon>
        <taxon>Pseudomonadota</taxon>
        <taxon>Gammaproteobacteria</taxon>
        <taxon>Vibrionales</taxon>
        <taxon>Vibrionaceae</taxon>
        <taxon>Vibrio</taxon>
    </lineage>
</organism>
<comment type="caution">
    <text evidence="2">The sequence shown here is derived from an EMBL/GenBank/DDBJ whole genome shotgun (WGS) entry which is preliminary data.</text>
</comment>
<evidence type="ECO:0000313" key="3">
    <source>
        <dbReference type="Proteomes" id="UP000307574"/>
    </source>
</evidence>
<dbReference type="InterPro" id="IPR003615">
    <property type="entry name" value="HNH_nuc"/>
</dbReference>
<reference evidence="2 3" key="1">
    <citation type="submission" date="2019-04" db="EMBL/GenBank/DDBJ databases">
        <title>A reverse ecology approach based on a biological definition of microbial populations.</title>
        <authorList>
            <person name="Arevalo P."/>
            <person name="Vaninsberghe D."/>
            <person name="Elsherbini J."/>
            <person name="Gore J."/>
            <person name="Polz M."/>
        </authorList>
    </citation>
    <scope>NUCLEOTIDE SEQUENCE [LARGE SCALE GENOMIC DNA]</scope>
    <source>
        <strain evidence="2 3">10N.261.46.F4</strain>
    </source>
</reference>
<dbReference type="EMBL" id="SYUV01000109">
    <property type="protein sequence ID" value="TKF25479.1"/>
    <property type="molecule type" value="Genomic_DNA"/>
</dbReference>
<name>A0A4U1YXC6_9VIBR</name>
<keyword evidence="2" id="KW-0255">Endonuclease</keyword>
<feature type="domain" description="HNH nuclease" evidence="1">
    <location>
        <begin position="9"/>
        <end position="69"/>
    </location>
</feature>
<dbReference type="GO" id="GO:0004519">
    <property type="term" value="F:endonuclease activity"/>
    <property type="evidence" value="ECO:0007669"/>
    <property type="project" value="UniProtKB-KW"/>
</dbReference>
<evidence type="ECO:0000313" key="2">
    <source>
        <dbReference type="EMBL" id="TKF25479.1"/>
    </source>
</evidence>
<dbReference type="Proteomes" id="UP000307574">
    <property type="component" value="Unassembled WGS sequence"/>
</dbReference>
<dbReference type="SMART" id="SM00507">
    <property type="entry name" value="HNHc"/>
    <property type="match status" value="1"/>
</dbReference>
<gene>
    <name evidence="2" type="ORF">FCV50_22225</name>
</gene>
<dbReference type="CDD" id="cd00085">
    <property type="entry name" value="HNHc"/>
    <property type="match status" value="1"/>
</dbReference>
<sequence length="76" mass="8555">MTVFKRNPDVVAEVLLRAKGTCERCKSPAPFTRKSHQTPYLEVHHIIRLADGGKDTIENTLALCPNCHRELHFGAD</sequence>
<keyword evidence="2" id="KW-0378">Hydrolase</keyword>
<dbReference type="AlphaFoldDB" id="A0A4U1YXC6"/>